<keyword evidence="3" id="KW-0963">Cytoplasm</keyword>
<feature type="region of interest" description="Disordered" evidence="8">
    <location>
        <begin position="333"/>
        <end position="404"/>
    </location>
</feature>
<organism evidence="10 11">
    <name type="scientific">Neolecta irregularis (strain DAH-3)</name>
    <dbReference type="NCBI Taxonomy" id="1198029"/>
    <lineage>
        <taxon>Eukaryota</taxon>
        <taxon>Fungi</taxon>
        <taxon>Dikarya</taxon>
        <taxon>Ascomycota</taxon>
        <taxon>Taphrinomycotina</taxon>
        <taxon>Neolectales</taxon>
        <taxon>Neolectaceae</taxon>
        <taxon>Neolecta</taxon>
    </lineage>
</organism>
<evidence type="ECO:0000313" key="11">
    <source>
        <dbReference type="Proteomes" id="UP000186594"/>
    </source>
</evidence>
<feature type="region of interest" description="Disordered" evidence="8">
    <location>
        <begin position="236"/>
        <end position="263"/>
    </location>
</feature>
<dbReference type="Proteomes" id="UP000186594">
    <property type="component" value="Unassembled WGS sequence"/>
</dbReference>
<evidence type="ECO:0000256" key="7">
    <source>
        <dbReference type="SAM" id="Coils"/>
    </source>
</evidence>
<gene>
    <name evidence="10" type="ORF">NEOLI_000096</name>
</gene>
<dbReference type="PANTHER" id="PTHR10921:SF1">
    <property type="entry name" value="NUCLEAR DISTRIBUTION PROTEIN NUDE HOMOLOG"/>
    <property type="match status" value="1"/>
</dbReference>
<feature type="domain" description="NUDE" evidence="9">
    <location>
        <begin position="138"/>
        <end position="195"/>
    </location>
</feature>
<evidence type="ECO:0000256" key="3">
    <source>
        <dbReference type="ARBA" id="ARBA00022490"/>
    </source>
</evidence>
<dbReference type="GO" id="GO:0008017">
    <property type="term" value="F:microtubule binding"/>
    <property type="evidence" value="ECO:0007669"/>
    <property type="project" value="InterPro"/>
</dbReference>
<dbReference type="STRING" id="1198029.A0A1U7LVH5"/>
<evidence type="ECO:0000256" key="6">
    <source>
        <dbReference type="ARBA" id="ARBA00023212"/>
    </source>
</evidence>
<sequence length="511" mass="56740">MLFASKTPSDPARLDDADAAAYRTRCKELEAALTETRAALDDFQLSSKELEHELEKELEETEKQYKELKRRNEKLAHDADDWKAKYQIAKTESAASLAAMQREIDALREAHRIVKDQLRDVEVSNDDMERNERVVQSSLQDLQRKYNESIEQTAMLEAELAAKESLEIETQRLRDELRDTNLELSIIKDKHRAVSEDGSRRTPPSPPASEGSASNMLDMLSTTGSIRSKRLGNLLNHQRAPSDTSDRPISRTELNHSKSRKAMQDMVGRSLEARLQSCRNIVAPLMSPQYPRSCNGSHFSLDAVLHESMDVQPPRPASRVSALSDTDHAACRVPAERPASRTSSRGGYVHPLSRSINESISRPRSRSSVSQQSVHTLPPLSADMRPPSALSRPISAVSSEPVSSITKPVARYAPNLKQNISVTPEPGLEVEKEHANTYMLPPKRRVSGIPRPNGTLSPPPQTPVPNGNSLQRRRTVGSADPKWKTPQANAPADSSVPGRVLKRPPTIREAT</sequence>
<evidence type="ECO:0000259" key="9">
    <source>
        <dbReference type="Pfam" id="PF04880"/>
    </source>
</evidence>
<evidence type="ECO:0000256" key="5">
    <source>
        <dbReference type="ARBA" id="ARBA00023054"/>
    </source>
</evidence>
<feature type="region of interest" description="Disordered" evidence="8">
    <location>
        <begin position="189"/>
        <end position="215"/>
    </location>
</feature>
<feature type="coiled-coil region" evidence="7">
    <location>
        <begin position="19"/>
        <end position="183"/>
    </location>
</feature>
<evidence type="ECO:0000256" key="8">
    <source>
        <dbReference type="SAM" id="MobiDB-lite"/>
    </source>
</evidence>
<dbReference type="GO" id="GO:0000132">
    <property type="term" value="P:establishment of mitotic spindle orientation"/>
    <property type="evidence" value="ECO:0007669"/>
    <property type="project" value="TreeGrafter"/>
</dbReference>
<protein>
    <submittedName>
        <fullName evidence="10">Nuclear distribution protein nudE 1</fullName>
    </submittedName>
</protein>
<dbReference type="SUPFAM" id="SSF57997">
    <property type="entry name" value="Tropomyosin"/>
    <property type="match status" value="1"/>
</dbReference>
<dbReference type="Gene3D" id="6.10.250.1080">
    <property type="match status" value="1"/>
</dbReference>
<evidence type="ECO:0000313" key="10">
    <source>
        <dbReference type="EMBL" id="OLL26644.1"/>
    </source>
</evidence>
<keyword evidence="11" id="KW-1185">Reference proteome</keyword>
<dbReference type="InterPro" id="IPR006964">
    <property type="entry name" value="NUDE_dom"/>
</dbReference>
<feature type="region of interest" description="Disordered" evidence="8">
    <location>
        <begin position="440"/>
        <end position="511"/>
    </location>
</feature>
<feature type="compositionally biased region" description="Basic and acidic residues" evidence="8">
    <location>
        <begin position="189"/>
        <end position="200"/>
    </location>
</feature>
<dbReference type="AlphaFoldDB" id="A0A1U7LVH5"/>
<dbReference type="PANTHER" id="PTHR10921">
    <property type="entry name" value="NUCLEAR DISTRIBUTION PROTEIN NUDE HOMOLOG 1"/>
    <property type="match status" value="1"/>
</dbReference>
<comment type="subcellular location">
    <subcellularLocation>
        <location evidence="1">Cytoplasm</location>
        <location evidence="1">Cytoskeleton</location>
    </subcellularLocation>
</comment>
<comment type="similarity">
    <text evidence="2">Belongs to the nudE family.</text>
</comment>
<comment type="caution">
    <text evidence="10">The sequence shown here is derived from an EMBL/GenBank/DDBJ whole genome shotgun (WGS) entry which is preliminary data.</text>
</comment>
<dbReference type="EMBL" id="LXFE01000157">
    <property type="protein sequence ID" value="OLL26644.1"/>
    <property type="molecule type" value="Genomic_DNA"/>
</dbReference>
<proteinExistence type="inferred from homology"/>
<dbReference type="GO" id="GO:0000776">
    <property type="term" value="C:kinetochore"/>
    <property type="evidence" value="ECO:0007669"/>
    <property type="project" value="TreeGrafter"/>
</dbReference>
<reference evidence="10 11" key="1">
    <citation type="submission" date="2016-04" db="EMBL/GenBank/DDBJ databases">
        <title>Evolutionary innovation and constraint leading to complex multicellularity in the Ascomycota.</title>
        <authorList>
            <person name="Cisse O."/>
            <person name="Nguyen A."/>
            <person name="Hewitt D.A."/>
            <person name="Jedd G."/>
            <person name="Stajich J.E."/>
        </authorList>
    </citation>
    <scope>NUCLEOTIDE SEQUENCE [LARGE SCALE GENOMIC DNA]</scope>
    <source>
        <strain evidence="10 11">DAH-3</strain>
    </source>
</reference>
<keyword evidence="4" id="KW-0493">Microtubule</keyword>
<dbReference type="InterPro" id="IPR033494">
    <property type="entry name" value="NUDE"/>
</dbReference>
<evidence type="ECO:0000256" key="2">
    <source>
        <dbReference type="ARBA" id="ARBA00007429"/>
    </source>
</evidence>
<name>A0A1U7LVH5_NEOID</name>
<feature type="compositionally biased region" description="Low complexity" evidence="8">
    <location>
        <begin position="353"/>
        <end position="374"/>
    </location>
</feature>
<dbReference type="GO" id="GO:0007059">
    <property type="term" value="P:chromosome segregation"/>
    <property type="evidence" value="ECO:0007669"/>
    <property type="project" value="TreeGrafter"/>
</dbReference>
<keyword evidence="5 7" id="KW-0175">Coiled coil</keyword>
<evidence type="ECO:0000256" key="1">
    <source>
        <dbReference type="ARBA" id="ARBA00004245"/>
    </source>
</evidence>
<keyword evidence="6" id="KW-0206">Cytoskeleton</keyword>
<dbReference type="GO" id="GO:0047496">
    <property type="term" value="P:vesicle transport along microtubule"/>
    <property type="evidence" value="ECO:0007669"/>
    <property type="project" value="TreeGrafter"/>
</dbReference>
<dbReference type="GO" id="GO:0005874">
    <property type="term" value="C:microtubule"/>
    <property type="evidence" value="ECO:0007669"/>
    <property type="project" value="UniProtKB-KW"/>
</dbReference>
<dbReference type="GO" id="GO:0005871">
    <property type="term" value="C:kinesin complex"/>
    <property type="evidence" value="ECO:0007669"/>
    <property type="project" value="TreeGrafter"/>
</dbReference>
<evidence type="ECO:0000256" key="4">
    <source>
        <dbReference type="ARBA" id="ARBA00022701"/>
    </source>
</evidence>
<accession>A0A1U7LVH5</accession>
<dbReference type="OrthoDB" id="5877028at2759"/>
<dbReference type="GO" id="GO:0051642">
    <property type="term" value="P:centrosome localization"/>
    <property type="evidence" value="ECO:0007669"/>
    <property type="project" value="TreeGrafter"/>
</dbReference>
<feature type="compositionally biased region" description="Basic and acidic residues" evidence="8">
    <location>
        <begin position="244"/>
        <end position="256"/>
    </location>
</feature>
<dbReference type="Pfam" id="PF04880">
    <property type="entry name" value="NUDE_C"/>
    <property type="match status" value="1"/>
</dbReference>
<dbReference type="GO" id="GO:0007020">
    <property type="term" value="P:microtubule nucleation"/>
    <property type="evidence" value="ECO:0007669"/>
    <property type="project" value="TreeGrafter"/>
</dbReference>